<dbReference type="InterPro" id="IPR012829">
    <property type="entry name" value="Phosphofructokinase_III"/>
</dbReference>
<comment type="function">
    <text evidence="9">Catalyzes the phosphorylation of D-fructose 6-phosphate, the first committing step of glycolysis. Uses inorganic phosphate (PPi) as phosphoryl donor instead of ATP like common ATP-dependent phosphofructokinases (ATP-PFKs), which renders the reaction reversible, and can thus function both in glycolysis and gluconeogenesis. Consistently, PPi-PFK can replace the enzymes of both the forward (ATP-PFK) and reverse (fructose-bisphosphatase (FBPase)) reactions.</text>
</comment>
<evidence type="ECO:0000256" key="6">
    <source>
        <dbReference type="ARBA" id="ARBA00022777"/>
    </source>
</evidence>
<evidence type="ECO:0000256" key="9">
    <source>
        <dbReference type="HAMAP-Rule" id="MF_01976"/>
    </source>
</evidence>
<evidence type="ECO:0000256" key="4">
    <source>
        <dbReference type="ARBA" id="ARBA00022679"/>
    </source>
</evidence>
<dbReference type="Gene3D" id="3.40.50.450">
    <property type="match status" value="1"/>
</dbReference>
<feature type="binding site" description="in other chain" evidence="9">
    <location>
        <begin position="214"/>
        <end position="216"/>
    </location>
    <ligand>
        <name>substrate</name>
        <note>ligand shared between dimeric partners</note>
    </ligand>
</feature>
<keyword evidence="4 9" id="KW-0808">Transferase</keyword>
<accession>M3DFL2</accession>
<evidence type="ECO:0000256" key="1">
    <source>
        <dbReference type="ARBA" id="ARBA00001946"/>
    </source>
</evidence>
<feature type="binding site" evidence="9">
    <location>
        <position position="147"/>
    </location>
    <ligand>
        <name>Mg(2+)</name>
        <dbReference type="ChEBI" id="CHEBI:18420"/>
        <note>catalytic</note>
    </ligand>
</feature>
<comment type="subunit">
    <text evidence="9">Homodimer or homotetramer.</text>
</comment>
<dbReference type="InterPro" id="IPR000023">
    <property type="entry name" value="Phosphofructokinase_dom"/>
</dbReference>
<dbReference type="PANTHER" id="PTHR13697">
    <property type="entry name" value="PHOSPHOFRUCTOKINASE"/>
    <property type="match status" value="1"/>
</dbReference>
<dbReference type="AlphaFoldDB" id="M3DFL2"/>
<evidence type="ECO:0000259" key="10">
    <source>
        <dbReference type="Pfam" id="PF00365"/>
    </source>
</evidence>
<dbReference type="UniPathway" id="UPA00109">
    <property type="reaction ID" value="UER00182"/>
</dbReference>
<feature type="binding site" evidence="9">
    <location>
        <position position="207"/>
    </location>
    <ligand>
        <name>substrate</name>
        <note>ligand shared between dimeric partners</note>
    </ligand>
</feature>
<dbReference type="GO" id="GO:0030388">
    <property type="term" value="P:fructose 1,6-bisphosphate metabolic process"/>
    <property type="evidence" value="ECO:0007669"/>
    <property type="project" value="TreeGrafter"/>
</dbReference>
<dbReference type="GO" id="GO:0003872">
    <property type="term" value="F:6-phosphofructokinase activity"/>
    <property type="evidence" value="ECO:0007669"/>
    <property type="project" value="UniProtKB-UniRule"/>
</dbReference>
<evidence type="ECO:0000256" key="8">
    <source>
        <dbReference type="ARBA" id="ARBA00023152"/>
    </source>
</evidence>
<reference evidence="12" key="1">
    <citation type="journal article" date="2013" name="Genome Announc.">
        <title>Draft Genome Sequence of Streptomyces bottropensis ATCC 25435, a Bottromycin-Producing Actinomycete.</title>
        <authorList>
            <person name="Zhang H."/>
            <person name="Zhou W."/>
            <person name="Zhuang Y."/>
            <person name="Liang X."/>
            <person name="Liu T."/>
        </authorList>
    </citation>
    <scope>NUCLEOTIDE SEQUENCE [LARGE SCALE GENOMIC DNA]</scope>
    <source>
        <strain evidence="12">ATCC 25435</strain>
    </source>
</reference>
<dbReference type="GO" id="GO:0047334">
    <property type="term" value="F:diphosphate-fructose-6-phosphate 1-phosphotransferase activity"/>
    <property type="evidence" value="ECO:0007669"/>
    <property type="project" value="UniProtKB-EC"/>
</dbReference>
<feature type="binding site" evidence="9">
    <location>
        <position position="54"/>
    </location>
    <ligand>
        <name>diphosphate</name>
        <dbReference type="ChEBI" id="CHEBI:33019"/>
    </ligand>
</feature>
<evidence type="ECO:0000313" key="11">
    <source>
        <dbReference type="EMBL" id="EMF55467.1"/>
    </source>
</evidence>
<dbReference type="PIRSF" id="PIRSF000532">
    <property type="entry name" value="ATP_PFK_prok"/>
    <property type="match status" value="1"/>
</dbReference>
<dbReference type="EMBL" id="KB405067">
    <property type="protein sequence ID" value="EMF55467.1"/>
    <property type="molecule type" value="Genomic_DNA"/>
</dbReference>
<feature type="binding site" description="in other chain" evidence="9">
    <location>
        <begin position="170"/>
        <end position="172"/>
    </location>
    <ligand>
        <name>substrate</name>
        <note>ligand shared between dimeric partners</note>
    </ligand>
</feature>
<dbReference type="PROSITE" id="PS00433">
    <property type="entry name" value="PHOSPHOFRUCTOKINASE"/>
    <property type="match status" value="1"/>
</dbReference>
<dbReference type="GO" id="GO:0042802">
    <property type="term" value="F:identical protein binding"/>
    <property type="evidence" value="ECO:0007669"/>
    <property type="project" value="TreeGrafter"/>
</dbReference>
<dbReference type="GO" id="GO:0061621">
    <property type="term" value="P:canonical glycolysis"/>
    <property type="evidence" value="ECO:0007669"/>
    <property type="project" value="TreeGrafter"/>
</dbReference>
<dbReference type="InterPro" id="IPR012003">
    <property type="entry name" value="ATP_PFK_prok-type"/>
</dbReference>
<comment type="similarity">
    <text evidence="9">Belongs to the phosphofructokinase type A (PFKA) family. Mixed-substrate PFK group III subfamily.</text>
</comment>
<feature type="site" description="Important for catalytic activity and substrate specificity; stabilizes the transition state when the phosphoryl donor is PPi; prevents ATP from binding by mimicking the alpha-phosphate group of ATP" evidence="9">
    <location>
        <position position="148"/>
    </location>
</feature>
<dbReference type="InterPro" id="IPR022953">
    <property type="entry name" value="ATP_PFK"/>
</dbReference>
<proteinExistence type="inferred from homology"/>
<keyword evidence="8 9" id="KW-0324">Glycolysis</keyword>
<dbReference type="GO" id="GO:0016208">
    <property type="term" value="F:AMP binding"/>
    <property type="evidence" value="ECO:0007669"/>
    <property type="project" value="TreeGrafter"/>
</dbReference>
<keyword evidence="7 9" id="KW-0460">Magnesium</keyword>
<dbReference type="Pfam" id="PF00365">
    <property type="entry name" value="PFK"/>
    <property type="match status" value="1"/>
</dbReference>
<comment type="activity regulation">
    <text evidence="9">Non-allosteric.</text>
</comment>
<comment type="cofactor">
    <cofactor evidence="1 9">
        <name>Mg(2+)</name>
        <dbReference type="ChEBI" id="CHEBI:18420"/>
    </cofactor>
</comment>
<comment type="caution">
    <text evidence="9">Lacks conserved residue(s) required for the propagation of feature annotation.</text>
</comment>
<dbReference type="NCBIfam" id="TIGR02483">
    <property type="entry name" value="PFK_mixed"/>
    <property type="match status" value="1"/>
</dbReference>
<dbReference type="HAMAP" id="MF_01976">
    <property type="entry name" value="Phosphofructokinase_III"/>
    <property type="match status" value="1"/>
</dbReference>
<dbReference type="FunFam" id="3.40.50.460:FF:000005">
    <property type="entry name" value="ATP-dependent 6-phosphofructokinase"/>
    <property type="match status" value="1"/>
</dbReference>
<protein>
    <recommendedName>
        <fullName evidence="9">Pyrophosphate--fructose 6-phosphate 1-phosphotransferase</fullName>
        <ecNumber evidence="9">2.7.1.90</ecNumber>
    </recommendedName>
    <alternativeName>
        <fullName evidence="9">6-phosphofructokinase, pyrophosphate dependent</fullName>
    </alternativeName>
    <alternativeName>
        <fullName evidence="9">PPi-dependent phosphofructokinase</fullName>
        <shortName evidence="9">PPi-PFK</shortName>
    </alternativeName>
    <alternativeName>
        <fullName evidence="9">Pyrophosphate-dependent 6-phosphofructose-1-kinase</fullName>
    </alternativeName>
</protein>
<dbReference type="GO" id="GO:0005524">
    <property type="term" value="F:ATP binding"/>
    <property type="evidence" value="ECO:0007669"/>
    <property type="project" value="InterPro"/>
</dbReference>
<dbReference type="PRINTS" id="PR00476">
    <property type="entry name" value="PHFRCTKINASE"/>
</dbReference>
<evidence type="ECO:0000256" key="7">
    <source>
        <dbReference type="ARBA" id="ARBA00022842"/>
    </source>
</evidence>
<dbReference type="NCBIfam" id="NF002872">
    <property type="entry name" value="PRK03202.1"/>
    <property type="match status" value="1"/>
</dbReference>
<dbReference type="GO" id="GO:0006002">
    <property type="term" value="P:fructose 6-phosphate metabolic process"/>
    <property type="evidence" value="ECO:0007669"/>
    <property type="project" value="InterPro"/>
</dbReference>
<dbReference type="GO" id="GO:0070095">
    <property type="term" value="F:fructose-6-phosphate binding"/>
    <property type="evidence" value="ECO:0007669"/>
    <property type="project" value="TreeGrafter"/>
</dbReference>
<dbReference type="Proteomes" id="UP000030760">
    <property type="component" value="Unassembled WGS sequence"/>
</dbReference>
<sequence>MINFDQLTLYQQQFAGIDLPAHVEVTWITISVTLTRQPRRRDFSMRVGVLTGGGDCPGLNAVIRGVVRKGVQEYGYDFVGFRDGWRGPLENDTVRLDIPAVRGILPRGGTILGSSRTNPLQQENGIRRIKDNLAKQEVDALIAIGGEDTLGVAARLSDEYGVPCVGVPKTIDNDLSATDYTFGFDTAVGIATEAIDRLHTTAESHMRVLVVEVMGRHAGWIAIHSGLAGGANVILIPEQRFDVDKVCAWVTSRFKASYAPIVVVAEGAMPKDGEMVLKDGSLDSFGHVRLSGVGEWLAKEIERRTGKEARTTVLGHVQRGGTPSAFDRWLATRFGLHAIDAVRDRDFGKMVALRGTDIVRVPIADATARLKTVDPKLYEEVGVFFG</sequence>
<dbReference type="GO" id="GO:0046872">
    <property type="term" value="F:metal ion binding"/>
    <property type="evidence" value="ECO:0007669"/>
    <property type="project" value="UniProtKB-KW"/>
</dbReference>
<feature type="binding site" description="in other chain" evidence="9">
    <location>
        <position position="266"/>
    </location>
    <ligand>
        <name>substrate</name>
        <note>ligand shared between dimeric partners</note>
    </ligand>
</feature>
<feature type="active site" description="Proton acceptor" evidence="9">
    <location>
        <position position="172"/>
    </location>
</feature>
<dbReference type="Gene3D" id="3.40.50.460">
    <property type="entry name" value="Phosphofructokinase domain"/>
    <property type="match status" value="1"/>
</dbReference>
<comment type="pathway">
    <text evidence="2 9">Carbohydrate degradation; glycolysis; D-glyceraldehyde 3-phosphate and glycerone phosphate from D-glucose: step 3/4.</text>
</comment>
<feature type="binding site" evidence="9">
    <location>
        <position position="310"/>
    </location>
    <ligand>
        <name>substrate</name>
        <note>ligand shared between dimeric partners</note>
    </ligand>
</feature>
<comment type="subcellular location">
    <subcellularLocation>
        <location evidence="9">Cytoplasm</location>
    </subcellularLocation>
</comment>
<gene>
    <name evidence="9" type="primary">pfp</name>
    <name evidence="11" type="ORF">SBD_2780</name>
</gene>
<feature type="domain" description="Phosphofructokinase" evidence="10">
    <location>
        <begin position="46"/>
        <end position="342"/>
    </location>
</feature>
<evidence type="ECO:0000256" key="5">
    <source>
        <dbReference type="ARBA" id="ARBA00022723"/>
    </source>
</evidence>
<keyword evidence="3 9" id="KW-0963">Cytoplasm</keyword>
<dbReference type="PANTHER" id="PTHR13697:SF52">
    <property type="entry name" value="ATP-DEPENDENT 6-PHOSPHOFRUCTOKINASE 3"/>
    <property type="match status" value="1"/>
</dbReference>
<keyword evidence="5 9" id="KW-0479">Metal-binding</keyword>
<evidence type="ECO:0000256" key="2">
    <source>
        <dbReference type="ARBA" id="ARBA00004679"/>
    </source>
</evidence>
<comment type="catalytic activity">
    <reaction evidence="9">
        <text>beta-D-fructose 6-phosphate + diphosphate = beta-D-fructose 1,6-bisphosphate + phosphate + H(+)</text>
        <dbReference type="Rhea" id="RHEA:13613"/>
        <dbReference type="ChEBI" id="CHEBI:15378"/>
        <dbReference type="ChEBI" id="CHEBI:32966"/>
        <dbReference type="ChEBI" id="CHEBI:33019"/>
        <dbReference type="ChEBI" id="CHEBI:43474"/>
        <dbReference type="ChEBI" id="CHEBI:57634"/>
        <dbReference type="EC" id="2.7.1.90"/>
    </reaction>
</comment>
<dbReference type="InterPro" id="IPR015912">
    <property type="entry name" value="Phosphofructokinase_CS"/>
</dbReference>
<dbReference type="GO" id="GO:0005945">
    <property type="term" value="C:6-phosphofructokinase complex"/>
    <property type="evidence" value="ECO:0007669"/>
    <property type="project" value="TreeGrafter"/>
</dbReference>
<evidence type="ECO:0000313" key="12">
    <source>
        <dbReference type="Proteomes" id="UP000030760"/>
    </source>
</evidence>
<feature type="site" description="Important for catalytic activity; stabilizes the transition state when the phosphoryl donor is PPi" evidence="9">
    <location>
        <position position="169"/>
    </location>
</feature>
<keyword evidence="6 9" id="KW-0418">Kinase</keyword>
<dbReference type="GO" id="GO:0048029">
    <property type="term" value="F:monosaccharide binding"/>
    <property type="evidence" value="ECO:0007669"/>
    <property type="project" value="TreeGrafter"/>
</dbReference>
<dbReference type="EC" id="2.7.1.90" evidence="9"/>
<dbReference type="InterPro" id="IPR035966">
    <property type="entry name" value="PKF_sf"/>
</dbReference>
<feature type="binding site" description="in other chain" evidence="9">
    <location>
        <begin position="316"/>
        <end position="319"/>
    </location>
    <ligand>
        <name>substrate</name>
        <note>ligand shared between dimeric partners</note>
    </ligand>
</feature>
<dbReference type="SUPFAM" id="SSF53784">
    <property type="entry name" value="Phosphofructokinase"/>
    <property type="match status" value="1"/>
</dbReference>
<name>M3DFL2_9ACTN</name>
<evidence type="ECO:0000256" key="3">
    <source>
        <dbReference type="ARBA" id="ARBA00022490"/>
    </source>
</evidence>
<organism evidence="11 12">
    <name type="scientific">Streptomyces bottropensis ATCC 25435</name>
    <dbReference type="NCBI Taxonomy" id="1054862"/>
    <lineage>
        <taxon>Bacteria</taxon>
        <taxon>Bacillati</taxon>
        <taxon>Actinomycetota</taxon>
        <taxon>Actinomycetes</taxon>
        <taxon>Kitasatosporales</taxon>
        <taxon>Streptomycetaceae</taxon>
        <taxon>Streptomyces</taxon>
    </lineage>
</organism>